<protein>
    <submittedName>
        <fullName evidence="2">Uncharacterized protein</fullName>
    </submittedName>
</protein>
<evidence type="ECO:0000313" key="3">
    <source>
        <dbReference type="Proteomes" id="UP001059041"/>
    </source>
</evidence>
<sequence length="56" mass="6105">MSIHPHAAEKDELSEQLLFLVLDGSEMGSLPEKSSGDDMGSLERGDSRPGVIFTWT</sequence>
<comment type="caution">
    <text evidence="2">The sequence shown here is derived from an EMBL/GenBank/DDBJ whole genome shotgun (WGS) entry which is preliminary data.</text>
</comment>
<evidence type="ECO:0000256" key="1">
    <source>
        <dbReference type="SAM" id="MobiDB-lite"/>
    </source>
</evidence>
<gene>
    <name evidence="2" type="ORF">IRJ41_025929</name>
</gene>
<evidence type="ECO:0000313" key="2">
    <source>
        <dbReference type="EMBL" id="KAI7799307.1"/>
    </source>
</evidence>
<dbReference type="AlphaFoldDB" id="A0A9W7WFB5"/>
<name>A0A9W7WFB5_TRIRA</name>
<reference evidence="2" key="1">
    <citation type="submission" date="2021-02" db="EMBL/GenBank/DDBJ databases">
        <title>Comparative genomics reveals that relaxation of natural selection precedes convergent phenotypic evolution of cavefish.</title>
        <authorList>
            <person name="Peng Z."/>
        </authorList>
    </citation>
    <scope>NUCLEOTIDE SEQUENCE</scope>
    <source>
        <tissue evidence="2">Muscle</tissue>
    </source>
</reference>
<dbReference type="Proteomes" id="UP001059041">
    <property type="component" value="Linkage Group LG16"/>
</dbReference>
<proteinExistence type="predicted"/>
<organism evidence="2 3">
    <name type="scientific">Triplophysa rosa</name>
    <name type="common">Cave loach</name>
    <dbReference type="NCBI Taxonomy" id="992332"/>
    <lineage>
        <taxon>Eukaryota</taxon>
        <taxon>Metazoa</taxon>
        <taxon>Chordata</taxon>
        <taxon>Craniata</taxon>
        <taxon>Vertebrata</taxon>
        <taxon>Euteleostomi</taxon>
        <taxon>Actinopterygii</taxon>
        <taxon>Neopterygii</taxon>
        <taxon>Teleostei</taxon>
        <taxon>Ostariophysi</taxon>
        <taxon>Cypriniformes</taxon>
        <taxon>Nemacheilidae</taxon>
        <taxon>Triplophysa</taxon>
    </lineage>
</organism>
<keyword evidence="3" id="KW-1185">Reference proteome</keyword>
<dbReference type="EMBL" id="JAFHDT010000016">
    <property type="protein sequence ID" value="KAI7799307.1"/>
    <property type="molecule type" value="Genomic_DNA"/>
</dbReference>
<feature type="region of interest" description="Disordered" evidence="1">
    <location>
        <begin position="28"/>
        <end position="56"/>
    </location>
</feature>
<accession>A0A9W7WFB5</accession>